<dbReference type="Gene3D" id="2.40.70.10">
    <property type="entry name" value="Acid Proteases"/>
    <property type="match status" value="1"/>
</dbReference>
<dbReference type="PANTHER" id="PTHR33067">
    <property type="entry name" value="RNA-DIRECTED DNA POLYMERASE-RELATED"/>
    <property type="match status" value="1"/>
</dbReference>
<dbReference type="OrthoDB" id="1744168at2759"/>
<evidence type="ECO:0000313" key="2">
    <source>
        <dbReference type="Proteomes" id="UP000235220"/>
    </source>
</evidence>
<sequence length="232" mass="26276">MTNSKEHVKAIILTSGWTYDQSINTEQDEEAAENVESEKKEAEDEVKETDRNATHQQAEKTKENKRASKPKQSRDWRLKSSAIVQKKLPPKELGFGEVKPTTISLKLVTEETSAIVQKKLPPKELGLGEVKLTTISLQLVDKSIKYPRGLIKDILVKVDKFIFPIDFIVLNVEKDEEIPLIQDQPFLATGKTLIDVEKGKLILRVGEEQVTYDVFKSMEFPSDVCSCFQISD</sequence>
<gene>
    <name evidence="3" type="primary">LOC109020630</name>
</gene>
<dbReference type="GeneID" id="109020630"/>
<reference evidence="3" key="1">
    <citation type="submission" date="2025-08" db="UniProtKB">
        <authorList>
            <consortium name="RefSeq"/>
        </authorList>
    </citation>
    <scope>IDENTIFICATION</scope>
    <source>
        <tissue evidence="3">Leaves</tissue>
    </source>
</reference>
<feature type="compositionally biased region" description="Acidic residues" evidence="1">
    <location>
        <begin position="26"/>
        <end position="35"/>
    </location>
</feature>
<keyword evidence="2" id="KW-1185">Reference proteome</keyword>
<dbReference type="RefSeq" id="XP_018858682.2">
    <property type="nucleotide sequence ID" value="XM_019003137.2"/>
</dbReference>
<organism evidence="2 3">
    <name type="scientific">Juglans regia</name>
    <name type="common">English walnut</name>
    <dbReference type="NCBI Taxonomy" id="51240"/>
    <lineage>
        <taxon>Eukaryota</taxon>
        <taxon>Viridiplantae</taxon>
        <taxon>Streptophyta</taxon>
        <taxon>Embryophyta</taxon>
        <taxon>Tracheophyta</taxon>
        <taxon>Spermatophyta</taxon>
        <taxon>Magnoliopsida</taxon>
        <taxon>eudicotyledons</taxon>
        <taxon>Gunneridae</taxon>
        <taxon>Pentapetalae</taxon>
        <taxon>rosids</taxon>
        <taxon>fabids</taxon>
        <taxon>Fagales</taxon>
        <taxon>Juglandaceae</taxon>
        <taxon>Juglans</taxon>
    </lineage>
</organism>
<dbReference type="PANTHER" id="PTHR33067:SF31">
    <property type="entry name" value="RNA-DIRECTED DNA POLYMERASE"/>
    <property type="match status" value="1"/>
</dbReference>
<protein>
    <submittedName>
        <fullName evidence="3">Uncharacterized protein LOC109020630</fullName>
    </submittedName>
</protein>
<dbReference type="Proteomes" id="UP000235220">
    <property type="component" value="Chromosome 11"/>
</dbReference>
<feature type="compositionally biased region" description="Basic and acidic residues" evidence="1">
    <location>
        <begin position="36"/>
        <end position="78"/>
    </location>
</feature>
<dbReference type="KEGG" id="jre:109020630"/>
<dbReference type="InterPro" id="IPR021109">
    <property type="entry name" value="Peptidase_aspartic_dom_sf"/>
</dbReference>
<evidence type="ECO:0000313" key="3">
    <source>
        <dbReference type="RefSeq" id="XP_018858682.2"/>
    </source>
</evidence>
<name>A0A2I4HRB0_JUGRE</name>
<dbReference type="InParanoid" id="A0A2I4HRB0"/>
<evidence type="ECO:0000256" key="1">
    <source>
        <dbReference type="SAM" id="MobiDB-lite"/>
    </source>
</evidence>
<feature type="region of interest" description="Disordered" evidence="1">
    <location>
        <begin position="19"/>
        <end position="78"/>
    </location>
</feature>
<dbReference type="AlphaFoldDB" id="A0A2I4HRB0"/>
<accession>A0A2I4HRB0</accession>
<proteinExistence type="predicted"/>